<evidence type="ECO:0000313" key="1">
    <source>
        <dbReference type="EMBL" id="WNV45735.1"/>
    </source>
</evidence>
<name>A0AB38Z3V2_9CAUD</name>
<accession>A0AB38Z3V2</accession>
<proteinExistence type="predicted"/>
<dbReference type="EMBL" id="OR472445">
    <property type="protein sequence ID" value="WNV45735.1"/>
    <property type="molecule type" value="Genomic_DNA"/>
</dbReference>
<organism evidence="1">
    <name type="scientific">Klebsiella phage vB_KpnM_Iguana_ER37</name>
    <dbReference type="NCBI Taxonomy" id="3076781"/>
    <lineage>
        <taxon>Viruses</taxon>
        <taxon>Duplodnaviria</taxon>
        <taxon>Heunggongvirae</taxon>
        <taxon>Uroviricota</taxon>
        <taxon>Caudoviricetes</taxon>
    </lineage>
</organism>
<gene>
    <name evidence="1" type="ORF">FVZTVLPZ_CDS0238</name>
</gene>
<protein>
    <submittedName>
        <fullName evidence="1">Uncharacterized protein</fullName>
    </submittedName>
</protein>
<sequence length="94" mass="10735">MNDNHSHLLNDRHPRCFVLRFQCSRYVYNIGYTAPCCKRLYNSLQIDFRRATGDPPSNQVSAPGMLAPPFRRGVASLLLSDKYNPGRGRLQAPR</sequence>
<reference evidence="1" key="1">
    <citation type="submission" date="2023-08" db="EMBL/GenBank/DDBJ databases">
        <authorList>
            <person name="Rotman E.R."/>
            <person name="Mimee M."/>
        </authorList>
    </citation>
    <scope>NUCLEOTIDE SEQUENCE</scope>
</reference>